<dbReference type="PANTHER" id="PTHR46268">
    <property type="entry name" value="STRESS RESPONSE PROTEIN NHAX"/>
    <property type="match status" value="1"/>
</dbReference>
<dbReference type="CDD" id="cd00293">
    <property type="entry name" value="USP-like"/>
    <property type="match status" value="2"/>
</dbReference>
<comment type="caution">
    <text evidence="3">The sequence shown here is derived from an EMBL/GenBank/DDBJ whole genome shotgun (WGS) entry which is preliminary data.</text>
</comment>
<dbReference type="Pfam" id="PF00582">
    <property type="entry name" value="Usp"/>
    <property type="match status" value="2"/>
</dbReference>
<name>A0A7W9U4Z2_9BURK</name>
<feature type="domain" description="UspA" evidence="2">
    <location>
        <begin position="173"/>
        <end position="315"/>
    </location>
</feature>
<organism evidence="3 4">
    <name type="scientific">Paraburkholderia bannensis</name>
    <dbReference type="NCBI Taxonomy" id="765414"/>
    <lineage>
        <taxon>Bacteria</taxon>
        <taxon>Pseudomonadati</taxon>
        <taxon>Pseudomonadota</taxon>
        <taxon>Betaproteobacteria</taxon>
        <taxon>Burkholderiales</taxon>
        <taxon>Burkholderiaceae</taxon>
        <taxon>Paraburkholderia</taxon>
    </lineage>
</organism>
<dbReference type="InterPro" id="IPR006015">
    <property type="entry name" value="Universal_stress_UspA"/>
</dbReference>
<evidence type="ECO:0000313" key="4">
    <source>
        <dbReference type="Proteomes" id="UP000571554"/>
    </source>
</evidence>
<comment type="similarity">
    <text evidence="1">Belongs to the universal stress protein A family.</text>
</comment>
<dbReference type="AlphaFoldDB" id="A0A7W9U4Z2"/>
<reference evidence="3 4" key="1">
    <citation type="submission" date="2020-08" db="EMBL/GenBank/DDBJ databases">
        <title>Above-ground endophytic microbial communities from plants in different locations in the United States.</title>
        <authorList>
            <person name="Frank C."/>
        </authorList>
    </citation>
    <scope>NUCLEOTIDE SEQUENCE [LARGE SCALE GENOMIC DNA]</scope>
    <source>
        <strain evidence="3 4">WP4_2_2</strain>
    </source>
</reference>
<keyword evidence="4" id="KW-1185">Reference proteome</keyword>
<dbReference type="Proteomes" id="UP000571554">
    <property type="component" value="Unassembled WGS sequence"/>
</dbReference>
<evidence type="ECO:0000256" key="1">
    <source>
        <dbReference type="ARBA" id="ARBA00008791"/>
    </source>
</evidence>
<dbReference type="InterPro" id="IPR014729">
    <property type="entry name" value="Rossmann-like_a/b/a_fold"/>
</dbReference>
<accession>A0A7W9U4Z2</accession>
<dbReference type="InterPro" id="IPR006016">
    <property type="entry name" value="UspA"/>
</dbReference>
<dbReference type="PANTHER" id="PTHR46268:SF6">
    <property type="entry name" value="UNIVERSAL STRESS PROTEIN UP12"/>
    <property type="match status" value="1"/>
</dbReference>
<dbReference type="RefSeq" id="WP_183733393.1">
    <property type="nucleotide sequence ID" value="NZ_JACHBW010000041.1"/>
</dbReference>
<dbReference type="PRINTS" id="PR01438">
    <property type="entry name" value="UNVRSLSTRESS"/>
</dbReference>
<dbReference type="Gene3D" id="3.40.50.620">
    <property type="entry name" value="HUPs"/>
    <property type="match status" value="2"/>
</dbReference>
<protein>
    <submittedName>
        <fullName evidence="3">Nucleotide-binding universal stress UspA family protein</fullName>
    </submittedName>
</protein>
<proteinExistence type="inferred from homology"/>
<dbReference type="EMBL" id="JACHBW010000041">
    <property type="protein sequence ID" value="MBB6107108.1"/>
    <property type="molecule type" value="Genomic_DNA"/>
</dbReference>
<dbReference type="SUPFAM" id="SSF52402">
    <property type="entry name" value="Adenine nucleotide alpha hydrolases-like"/>
    <property type="match status" value="2"/>
</dbReference>
<sequence length="318" mass="34899">MTALTNDSTSLPVISNILVAVDASPASTVALQYLRSLLRSNMTVLIVSVAEDPRSFAPLGSWSGRTLDAARSELRRDADEAVKAARASLDQCGARVEGEVIDLCKKDGNIVEALDEVAERYAVDLVVLGSHQHRRLIRWVVGEVCAPFTQLLRWPVLIIPAAYELNADEQPSRIMFATDGSNESLAALPIAARLATSQAHWRVIYVVDRLLAFGTGSLETRLEDALREVGNTAIANAHAKLDAYRQKGWQIETAVLRTASSFDDVPQALNREAMRWNAQLLVVGTHRRRGLTRWILGSVAERMTRLTSTPMLLVPPAK</sequence>
<feature type="domain" description="UspA" evidence="2">
    <location>
        <begin position="16"/>
        <end position="160"/>
    </location>
</feature>
<evidence type="ECO:0000313" key="3">
    <source>
        <dbReference type="EMBL" id="MBB6107108.1"/>
    </source>
</evidence>
<evidence type="ECO:0000259" key="2">
    <source>
        <dbReference type="Pfam" id="PF00582"/>
    </source>
</evidence>
<gene>
    <name evidence="3" type="ORF">F4827_006989</name>
</gene>